<dbReference type="AlphaFoldDB" id="A0A0N4Y9V4"/>
<evidence type="ECO:0000313" key="2">
    <source>
        <dbReference type="EMBL" id="VDL76716.1"/>
    </source>
</evidence>
<accession>A0A0N4Y9V4</accession>
<evidence type="ECO:0000313" key="3">
    <source>
        <dbReference type="Proteomes" id="UP000271162"/>
    </source>
</evidence>
<dbReference type="WBParaSite" id="NBR_0001312601-mRNA-1">
    <property type="protein sequence ID" value="NBR_0001312601-mRNA-1"/>
    <property type="gene ID" value="NBR_0001312601"/>
</dbReference>
<reference evidence="4" key="1">
    <citation type="submission" date="2017-02" db="UniProtKB">
        <authorList>
            <consortium name="WormBaseParasite"/>
        </authorList>
    </citation>
    <scope>IDENTIFICATION</scope>
</reference>
<gene>
    <name evidence="2" type="ORF">NBR_LOCUS13127</name>
</gene>
<dbReference type="InterPro" id="IPR011419">
    <property type="entry name" value="ATP12_ATP_synth-F1-assembly"/>
</dbReference>
<name>A0A0N4Y9V4_NIPBR</name>
<dbReference type="PANTHER" id="PTHR21013:SF10">
    <property type="entry name" value="ATP SYNTHASE MITOCHONDRIAL F1 COMPLEX ASSEMBLY FACTOR 2"/>
    <property type="match status" value="1"/>
</dbReference>
<dbReference type="GO" id="GO:0005739">
    <property type="term" value="C:mitochondrion"/>
    <property type="evidence" value="ECO:0007669"/>
    <property type="project" value="TreeGrafter"/>
</dbReference>
<dbReference type="Pfam" id="PF07542">
    <property type="entry name" value="ATP12"/>
    <property type="match status" value="1"/>
</dbReference>
<reference evidence="2 3" key="2">
    <citation type="submission" date="2018-11" db="EMBL/GenBank/DDBJ databases">
        <authorList>
            <consortium name="Pathogen Informatics"/>
        </authorList>
    </citation>
    <scope>NUCLEOTIDE SEQUENCE [LARGE SCALE GENOMIC DNA]</scope>
</reference>
<dbReference type="STRING" id="27835.A0A0N4Y9V4"/>
<organism evidence="4">
    <name type="scientific">Nippostrongylus brasiliensis</name>
    <name type="common">Rat hookworm</name>
    <dbReference type="NCBI Taxonomy" id="27835"/>
    <lineage>
        <taxon>Eukaryota</taxon>
        <taxon>Metazoa</taxon>
        <taxon>Ecdysozoa</taxon>
        <taxon>Nematoda</taxon>
        <taxon>Chromadorea</taxon>
        <taxon>Rhabditida</taxon>
        <taxon>Rhabditina</taxon>
        <taxon>Rhabditomorpha</taxon>
        <taxon>Strongyloidea</taxon>
        <taxon>Heligmosomidae</taxon>
        <taxon>Nippostrongylus</taxon>
    </lineage>
</organism>
<dbReference type="GO" id="GO:0033615">
    <property type="term" value="P:mitochondrial proton-transporting ATP synthase complex assembly"/>
    <property type="evidence" value="ECO:0007669"/>
    <property type="project" value="TreeGrafter"/>
</dbReference>
<evidence type="ECO:0000313" key="4">
    <source>
        <dbReference type="WBParaSite" id="NBR_0001312601-mRNA-1"/>
    </source>
</evidence>
<dbReference type="Proteomes" id="UP000271162">
    <property type="component" value="Unassembled WGS sequence"/>
</dbReference>
<dbReference type="EMBL" id="UYSL01020950">
    <property type="protein sequence ID" value="VDL76716.1"/>
    <property type="molecule type" value="Genomic_DNA"/>
</dbReference>
<sequence length="176" mass="20115">MGHMRLTGLAFTAQDNPLHMTKESITSKILEYLHGDTVLFWNDESAKLEKYQHVYWEPVIEHANAGLGTSLKPSMNLFEEEVVSSADAKIVEKWLMSYNFWALTGMQYAVESVKSVLLPYSVVTFKMGADDAVERALIEQKIQTETWGKVSGNFYLVVNFLDFLNFFIANLLFYLP</sequence>
<keyword evidence="1" id="KW-0472">Membrane</keyword>
<keyword evidence="1" id="KW-1133">Transmembrane helix</keyword>
<dbReference type="PANTHER" id="PTHR21013">
    <property type="entry name" value="ATP SYNTHASE MITOCHONDRIAL F1 COMPLEX ASSEMBLY FACTOR 2/ATP12 PROTEIN, MITOCHONDRIAL PRECURSOR"/>
    <property type="match status" value="1"/>
</dbReference>
<keyword evidence="3" id="KW-1185">Reference proteome</keyword>
<keyword evidence="1" id="KW-0812">Transmembrane</keyword>
<dbReference type="OMA" id="TLCHRIN"/>
<dbReference type="Gene3D" id="1.10.3580.10">
    <property type="entry name" value="ATP12 ATPase"/>
    <property type="match status" value="1"/>
</dbReference>
<protein>
    <submittedName>
        <fullName evidence="4">ATP synthase mitochondrial F1 complex assembly factor 2 (inferred by orthology to a human protein)</fullName>
    </submittedName>
</protein>
<evidence type="ECO:0000256" key="1">
    <source>
        <dbReference type="SAM" id="Phobius"/>
    </source>
</evidence>
<dbReference type="InterPro" id="IPR023335">
    <property type="entry name" value="ATP12_ortho_dom_sf"/>
</dbReference>
<dbReference type="SUPFAM" id="SSF160909">
    <property type="entry name" value="ATP12-like"/>
    <property type="match status" value="1"/>
</dbReference>
<proteinExistence type="predicted"/>
<feature type="transmembrane region" description="Helical" evidence="1">
    <location>
        <begin position="154"/>
        <end position="175"/>
    </location>
</feature>